<dbReference type="InterPro" id="IPR029063">
    <property type="entry name" value="SAM-dependent_MTases_sf"/>
</dbReference>
<evidence type="ECO:0000256" key="1">
    <source>
        <dbReference type="ARBA" id="ARBA00011900"/>
    </source>
</evidence>
<evidence type="ECO:0000259" key="9">
    <source>
        <dbReference type="Pfam" id="PF07669"/>
    </source>
</evidence>
<feature type="domain" description="TaqI-like C-terminal specificity" evidence="10">
    <location>
        <begin position="1020"/>
        <end position="1153"/>
    </location>
</feature>
<evidence type="ECO:0000259" key="10">
    <source>
        <dbReference type="Pfam" id="PF12950"/>
    </source>
</evidence>
<dbReference type="EC" id="2.1.1.72" evidence="1"/>
<dbReference type="PRINTS" id="PR00507">
    <property type="entry name" value="N12N6MTFRASE"/>
</dbReference>
<feature type="domain" description="Type II methyltransferase M.TaqI-like" evidence="9">
    <location>
        <begin position="754"/>
        <end position="890"/>
    </location>
</feature>
<dbReference type="InterPro" id="IPR011639">
    <property type="entry name" value="MethylTrfase_TaqI-like_dom"/>
</dbReference>
<keyword evidence="4" id="KW-0949">S-adenosyl-L-methionine</keyword>
<dbReference type="EMBL" id="CP104013">
    <property type="protein sequence ID" value="UYP44194.1"/>
    <property type="molecule type" value="Genomic_DNA"/>
</dbReference>
<evidence type="ECO:0000313" key="11">
    <source>
        <dbReference type="EMBL" id="UYP44194.1"/>
    </source>
</evidence>
<dbReference type="InterPro" id="IPR002052">
    <property type="entry name" value="DNA_methylase_N6_adenine_CS"/>
</dbReference>
<keyword evidence="6" id="KW-0238">DNA-binding</keyword>
<dbReference type="PANTHER" id="PTHR33841">
    <property type="entry name" value="DNA METHYLTRANSFERASE YEEA-RELATED"/>
    <property type="match status" value="1"/>
</dbReference>
<dbReference type="Pfam" id="PF12950">
    <property type="entry name" value="TaqI_C"/>
    <property type="match status" value="1"/>
</dbReference>
<accession>A0ABY6HNP7</accession>
<dbReference type="PROSITE" id="PS00092">
    <property type="entry name" value="N6_MTASE"/>
    <property type="match status" value="1"/>
</dbReference>
<organism evidence="11 12">
    <name type="scientific">Candidatus Lokiarchaeum ossiferum</name>
    <dbReference type="NCBI Taxonomy" id="2951803"/>
    <lineage>
        <taxon>Archaea</taxon>
        <taxon>Promethearchaeati</taxon>
        <taxon>Promethearchaeota</taxon>
        <taxon>Promethearchaeia</taxon>
        <taxon>Promethearchaeales</taxon>
        <taxon>Promethearchaeaceae</taxon>
        <taxon>Candidatus Lokiarchaeum</taxon>
    </lineage>
</organism>
<keyword evidence="12" id="KW-1185">Reference proteome</keyword>
<dbReference type="InterPro" id="IPR003356">
    <property type="entry name" value="DNA_methylase_A-5"/>
</dbReference>
<dbReference type="Pfam" id="PF07669">
    <property type="entry name" value="Eco57I"/>
    <property type="match status" value="1"/>
</dbReference>
<evidence type="ECO:0000256" key="3">
    <source>
        <dbReference type="ARBA" id="ARBA00022679"/>
    </source>
</evidence>
<name>A0ABY6HNP7_9ARCH</name>
<evidence type="ECO:0000256" key="2">
    <source>
        <dbReference type="ARBA" id="ARBA00022603"/>
    </source>
</evidence>
<evidence type="ECO:0000313" key="12">
    <source>
        <dbReference type="Proteomes" id="UP001208689"/>
    </source>
</evidence>
<dbReference type="SUPFAM" id="SSF53335">
    <property type="entry name" value="S-adenosyl-L-methionine-dependent methyltransferases"/>
    <property type="match status" value="1"/>
</dbReference>
<keyword evidence="2" id="KW-0489">Methyltransferase</keyword>
<sequence length="1227" mass="143765">MASQAKLLRNITTNGGLFTENILLKLRDRPNSKNIGKITYFYFPEEIEEIQKTGNPPQTLDSLEIKQKREKLKSLQSSIFNWGQRKWEETYPDLELNKLEDPDIETKWLLPLLEQIGYELEPFDRSSDDGTDTGVLGDFQIKYQTTNPSIQLFFHFVCPNDDLDKKIKTNPKQLSHHDICQQYVNYHPDVKWLILSNGTQLRLLSTYYYSYSKGYLEFNLKDIFGGDLQEFLVFFNILHPSRFIKIEPDKHSLIEDFQAESQEEGVKVGNNLRDNVHNAIETLGNQLIQQNNELYTNIKNEKINLQEYYAELLRIIYRIIFILYAEQRNMLPGSGTLYFKNFSLSSFRMLAEKPIKNDSQSDLWQKLFVTFQLVRDGNSFMGIPCFNGILFDNTNLSILFPDGKEKGIIYSVSNDITLGIIRLLTTAQFGNIRQRINFIEISEEEIGAIYESLLEYRPIFDKRGNFNLEYESNERKGTGTYYTPKNIIDIFIKNTIEPKIRFILDEHAGNPQIQENEIRKLKICDPACGSGTFLLSVLDSMGEHLAKIRSPNSYPTEIELRNARREILQHCIYGVDKNQLAVELCKISLWLRACVKDKPLNFLDNHIKCGDSLLGILEKKENLMIEPTNYKNLKCNPNIKRKLIQQLKNEVNSFKKSKNKIVPLTKFLDSNQMVIFDIKKYENINSLPEDTKEDIILKMSKYNHLHDDLNFKKLKLISDTWISSFLWSIDKNIKSIADFSYPNNILLEEIKLGKIYKRNNSEDTSQISKIQKMAKKEKFFHWYLEFPEIFNKPNKGFDFILSNPPYVESRGIPDYYWNWLRLHYKSSYKKFDLSVVFLERIVQLLKPNGKAAIITSNKWLVADYGLKIREIYLKETKIESIYDISHLNVFSEADTYPIIIFVTKPELISKIEGKDTYLFKPSSFKELWNNDYKKEKYAISQGFFERFPNIIFPTTIEPKNIMLLTHIWNLLPKFAFLLGGLNSPYVLKKGIHTGNIKEKLILKNPSVIHDSFKKLITSREKVDRYHFSWEGYYVNYDPSIIKKENGEYGSLREKWIFESNPKIFIKLFGKRIQAALDSEKYYANNSIIIVVKNNNESKENSDEILSINNEFYYLIGILNSDLISVFYKIIFHHTHVRGDFLQYYIKDLENIPIIKPSTENIETVIKIGKIAKKLIKLYITVEINKDKIQILEDELNNLIHILYKLEQLNLGSSWNELKNQFLDYIDF</sequence>
<keyword evidence="3" id="KW-0808">Transferase</keyword>
<dbReference type="Gene3D" id="3.40.50.150">
    <property type="entry name" value="Vaccinia Virus protein VP39"/>
    <property type="match status" value="2"/>
</dbReference>
<evidence type="ECO:0000256" key="6">
    <source>
        <dbReference type="ARBA" id="ARBA00023125"/>
    </source>
</evidence>
<protein>
    <recommendedName>
        <fullName evidence="1">site-specific DNA-methyltransferase (adenine-specific)</fullName>
        <ecNumber evidence="1">2.1.1.72</ecNumber>
    </recommendedName>
</protein>
<dbReference type="InterPro" id="IPR023135">
    <property type="entry name" value="N6_DNA_MeTrfase_TaqI_C"/>
</dbReference>
<evidence type="ECO:0000259" key="8">
    <source>
        <dbReference type="Pfam" id="PF02384"/>
    </source>
</evidence>
<gene>
    <name evidence="11" type="ORF">NEF87_000479</name>
</gene>
<dbReference type="Pfam" id="PF02384">
    <property type="entry name" value="N6_Mtase"/>
    <property type="match status" value="1"/>
</dbReference>
<dbReference type="Proteomes" id="UP001208689">
    <property type="component" value="Chromosome"/>
</dbReference>
<dbReference type="PANTHER" id="PTHR33841:SF1">
    <property type="entry name" value="DNA METHYLTRANSFERASE A"/>
    <property type="match status" value="1"/>
</dbReference>
<reference evidence="11" key="1">
    <citation type="submission" date="2022-09" db="EMBL/GenBank/DDBJ databases">
        <title>Actin cytoskeleton and complex cell architecture in an #Asgard archaeon.</title>
        <authorList>
            <person name="Ponce Toledo R.I."/>
            <person name="Schleper C."/>
            <person name="Rodrigues Oliveira T."/>
            <person name="Wollweber F."/>
            <person name="Xu J."/>
            <person name="Rittmann S."/>
            <person name="Klingl A."/>
            <person name="Pilhofer M."/>
        </authorList>
    </citation>
    <scope>NUCLEOTIDE SEQUENCE</scope>
    <source>
        <strain evidence="11">B-35</strain>
    </source>
</reference>
<dbReference type="Gene3D" id="3.90.220.10">
    <property type="entry name" value="Adenine-n6-DNA-methyltransferase Taqi, Chain A, domain 2"/>
    <property type="match status" value="1"/>
</dbReference>
<dbReference type="InterPro" id="IPR050953">
    <property type="entry name" value="N4_N6_ade-DNA_methylase"/>
</dbReference>
<keyword evidence="5" id="KW-0680">Restriction system</keyword>
<dbReference type="InterPro" id="IPR025931">
    <property type="entry name" value="TaqI_C"/>
</dbReference>
<evidence type="ECO:0000256" key="4">
    <source>
        <dbReference type="ARBA" id="ARBA00022691"/>
    </source>
</evidence>
<evidence type="ECO:0000256" key="5">
    <source>
        <dbReference type="ARBA" id="ARBA00022747"/>
    </source>
</evidence>
<comment type="catalytic activity">
    <reaction evidence="7">
        <text>a 2'-deoxyadenosine in DNA + S-adenosyl-L-methionine = an N(6)-methyl-2'-deoxyadenosine in DNA + S-adenosyl-L-homocysteine + H(+)</text>
        <dbReference type="Rhea" id="RHEA:15197"/>
        <dbReference type="Rhea" id="RHEA-COMP:12418"/>
        <dbReference type="Rhea" id="RHEA-COMP:12419"/>
        <dbReference type="ChEBI" id="CHEBI:15378"/>
        <dbReference type="ChEBI" id="CHEBI:57856"/>
        <dbReference type="ChEBI" id="CHEBI:59789"/>
        <dbReference type="ChEBI" id="CHEBI:90615"/>
        <dbReference type="ChEBI" id="CHEBI:90616"/>
        <dbReference type="EC" id="2.1.1.72"/>
    </reaction>
</comment>
<proteinExistence type="predicted"/>
<feature type="domain" description="DNA methylase adenine-specific" evidence="8">
    <location>
        <begin position="470"/>
        <end position="597"/>
    </location>
</feature>
<evidence type="ECO:0000256" key="7">
    <source>
        <dbReference type="ARBA" id="ARBA00047942"/>
    </source>
</evidence>